<protein>
    <recommendedName>
        <fullName evidence="7 8">4-hydroxy-2-oxovalerate aldolase</fullName>
        <shortName evidence="7">HOA</shortName>
        <ecNumber evidence="7 8">4.1.3.39</ecNumber>
    </recommendedName>
    <alternativeName>
        <fullName evidence="7">4-hydroxy-2-keto-pentanoic acid aldolase</fullName>
    </alternativeName>
    <alternativeName>
        <fullName evidence="7">4-hydroxy-2-oxopentanoate aldolase</fullName>
    </alternativeName>
</protein>
<evidence type="ECO:0000313" key="11">
    <source>
        <dbReference type="Proteomes" id="UP000297447"/>
    </source>
</evidence>
<evidence type="ECO:0000256" key="3">
    <source>
        <dbReference type="ARBA" id="ARBA00022797"/>
    </source>
</evidence>
<dbReference type="InterPro" id="IPR000891">
    <property type="entry name" value="PYR_CT"/>
</dbReference>
<dbReference type="PROSITE" id="PS50991">
    <property type="entry name" value="PYR_CT"/>
    <property type="match status" value="1"/>
</dbReference>
<feature type="active site" description="Proton acceptor" evidence="7">
    <location>
        <position position="32"/>
    </location>
</feature>
<keyword evidence="3 7" id="KW-0058">Aromatic hydrocarbons catabolism</keyword>
<dbReference type="Gene3D" id="1.10.8.60">
    <property type="match status" value="1"/>
</dbReference>
<comment type="catalytic activity">
    <reaction evidence="7">
        <text>(S)-4-hydroxy-2-oxopentanoate = acetaldehyde + pyruvate</text>
        <dbReference type="Rhea" id="RHEA:22624"/>
        <dbReference type="ChEBI" id="CHEBI:15343"/>
        <dbReference type="ChEBI" id="CHEBI:15361"/>
        <dbReference type="ChEBI" id="CHEBI:73143"/>
        <dbReference type="EC" id="4.1.3.39"/>
    </reaction>
</comment>
<dbReference type="InterPro" id="IPR012425">
    <property type="entry name" value="DmpG_comm"/>
</dbReference>
<dbReference type="NCBIfam" id="TIGR03217">
    <property type="entry name" value="4OH_2_O_val_ald"/>
    <property type="match status" value="1"/>
</dbReference>
<dbReference type="GO" id="GO:0008701">
    <property type="term" value="F:4-hydroxy-2-oxovalerate aldolase activity"/>
    <property type="evidence" value="ECO:0007669"/>
    <property type="project" value="UniProtKB-UniRule"/>
</dbReference>
<dbReference type="InterPro" id="IPR035685">
    <property type="entry name" value="DRE_TIM_HOA"/>
</dbReference>
<comment type="catalytic activity">
    <reaction evidence="6">
        <text>(S)-4-hydroxy-2-oxohexanoate = propanal + pyruvate</text>
        <dbReference type="Rhea" id="RHEA:36003"/>
        <dbReference type="ChEBI" id="CHEBI:15361"/>
        <dbReference type="ChEBI" id="CHEBI:17153"/>
        <dbReference type="ChEBI" id="CHEBI:73142"/>
        <dbReference type="EC" id="4.1.3.43"/>
    </reaction>
    <physiologicalReaction direction="left-to-right" evidence="6">
        <dbReference type="Rhea" id="RHEA:36004"/>
    </physiologicalReaction>
</comment>
<evidence type="ECO:0000256" key="5">
    <source>
        <dbReference type="ARBA" id="ARBA00023239"/>
    </source>
</evidence>
<evidence type="ECO:0000256" key="4">
    <source>
        <dbReference type="ARBA" id="ARBA00023211"/>
    </source>
</evidence>
<gene>
    <name evidence="10" type="primary">dmpG</name>
    <name evidence="10" type="ORF">E3T55_06655</name>
</gene>
<evidence type="ECO:0000256" key="6">
    <source>
        <dbReference type="ARBA" id="ARBA00023518"/>
    </source>
</evidence>
<dbReference type="PANTHER" id="PTHR10277:SF9">
    <property type="entry name" value="2-ISOPROPYLMALATE SYNTHASE 1, CHLOROPLASTIC-RELATED"/>
    <property type="match status" value="1"/>
</dbReference>
<proteinExistence type="inferred from homology"/>
<feature type="binding site" evidence="7">
    <location>
        <position position="303"/>
    </location>
    <ligand>
        <name>substrate</name>
    </ligand>
</feature>
<keyword evidence="4 7" id="KW-0464">Manganese</keyword>
<dbReference type="Proteomes" id="UP000297447">
    <property type="component" value="Unassembled WGS sequence"/>
</dbReference>
<feature type="binding site" evidence="7">
    <location>
        <begin position="28"/>
        <end position="29"/>
    </location>
    <ligand>
        <name>substrate</name>
    </ligand>
</feature>
<dbReference type="CDD" id="cd07943">
    <property type="entry name" value="DRE_TIM_HOA"/>
    <property type="match status" value="1"/>
</dbReference>
<feature type="binding site" evidence="7">
    <location>
        <position position="211"/>
    </location>
    <ligand>
        <name>Mn(2+)</name>
        <dbReference type="ChEBI" id="CHEBI:29035"/>
    </ligand>
</feature>
<feature type="binding site" evidence="7">
    <location>
        <position position="182"/>
    </location>
    <ligand>
        <name>substrate</name>
    </ligand>
</feature>
<organism evidence="10 11">
    <name type="scientific">Cryobacterium frigoriphilum</name>
    <dbReference type="NCBI Taxonomy" id="1259150"/>
    <lineage>
        <taxon>Bacteria</taxon>
        <taxon>Bacillati</taxon>
        <taxon>Actinomycetota</taxon>
        <taxon>Actinomycetes</taxon>
        <taxon>Micrococcales</taxon>
        <taxon>Microbacteriaceae</taxon>
        <taxon>Cryobacterium</taxon>
    </lineage>
</organism>
<dbReference type="OrthoDB" id="9803573at2"/>
<dbReference type="PANTHER" id="PTHR10277">
    <property type="entry name" value="HOMOCITRATE SYNTHASE-RELATED"/>
    <property type="match status" value="1"/>
</dbReference>
<dbReference type="HAMAP" id="MF_01656">
    <property type="entry name" value="HOA"/>
    <property type="match status" value="1"/>
</dbReference>
<sequence>MASPVVGADDVAAPLAGRDILVCDTTLRDGAHSVAHQFRAADVRAIAGGLDAAGVNVIEVTHGDGLGGSSFNYGFSAEDDIDLITAARGVIKNAKLAALLLPGIGTLDDLKRAHDAGIDVVRVATHCTEADISLEHLHGAKKLGLETVGFLMMSHMVGPNRLATEAEIMRDAGADTVYVVDSAGAMLPHQVVERVEAVRARLGDDMLIGMHAHNNLGSGVANALAAAAAGVSIVDGSLHGLGAGAGNAATEVLAAALDRSGARTSVHTLELIDVAEDIVAEICKGKLPKLDRGSLLLGYAGIYSSFLLHTRRAAARYGVSEAEILLELGRRRVVGGQEDMIIDVAIELAGIQLPD</sequence>
<feature type="site" description="Transition state stabilizer" evidence="7">
    <location>
        <position position="28"/>
    </location>
</feature>
<feature type="domain" description="Pyruvate carboxyltransferase" evidence="9">
    <location>
        <begin position="20"/>
        <end position="272"/>
    </location>
</feature>
<dbReference type="InterPro" id="IPR013785">
    <property type="entry name" value="Aldolase_TIM"/>
</dbReference>
<evidence type="ECO:0000256" key="1">
    <source>
        <dbReference type="ARBA" id="ARBA00008944"/>
    </source>
</evidence>
<keyword evidence="5 7" id="KW-0456">Lyase</keyword>
<feature type="binding site" evidence="7">
    <location>
        <position position="29"/>
    </location>
    <ligand>
        <name>Mn(2+)</name>
        <dbReference type="ChEBI" id="CHEBI:29035"/>
    </ligand>
</feature>
<dbReference type="InterPro" id="IPR050073">
    <property type="entry name" value="2-IPM_HCS-like"/>
</dbReference>
<keyword evidence="11" id="KW-1185">Reference proteome</keyword>
<dbReference type="GO" id="GO:0030145">
    <property type="term" value="F:manganese ion binding"/>
    <property type="evidence" value="ECO:0007669"/>
    <property type="project" value="UniProtKB-UniRule"/>
</dbReference>
<comment type="caution">
    <text evidence="10">The sequence shown here is derived from an EMBL/GenBank/DDBJ whole genome shotgun (WGS) entry which is preliminary data.</text>
</comment>
<dbReference type="AlphaFoldDB" id="A0A4R9A4X8"/>
<dbReference type="EMBL" id="SOHE01000029">
    <property type="protein sequence ID" value="TFD52305.1"/>
    <property type="molecule type" value="Genomic_DNA"/>
</dbReference>
<dbReference type="GO" id="GO:0003852">
    <property type="term" value="F:2-isopropylmalate synthase activity"/>
    <property type="evidence" value="ECO:0007669"/>
    <property type="project" value="TreeGrafter"/>
</dbReference>
<dbReference type="Gene3D" id="3.20.20.70">
    <property type="entry name" value="Aldolase class I"/>
    <property type="match status" value="1"/>
</dbReference>
<keyword evidence="2 7" id="KW-0479">Metal-binding</keyword>
<dbReference type="Pfam" id="PF00682">
    <property type="entry name" value="HMGL-like"/>
    <property type="match status" value="1"/>
</dbReference>
<dbReference type="NCBIfam" id="NF006049">
    <property type="entry name" value="PRK08195.1"/>
    <property type="match status" value="1"/>
</dbReference>
<dbReference type="InterPro" id="IPR017629">
    <property type="entry name" value="4OH_2_O-val_aldolase"/>
</dbReference>
<dbReference type="SUPFAM" id="SSF51569">
    <property type="entry name" value="Aldolase"/>
    <property type="match status" value="1"/>
</dbReference>
<feature type="binding site" evidence="7">
    <location>
        <position position="211"/>
    </location>
    <ligand>
        <name>substrate</name>
    </ligand>
</feature>
<name>A0A4R9A4X8_9MICO</name>
<evidence type="ECO:0000259" key="9">
    <source>
        <dbReference type="PROSITE" id="PS50991"/>
    </source>
</evidence>
<dbReference type="GO" id="GO:0009098">
    <property type="term" value="P:L-leucine biosynthetic process"/>
    <property type="evidence" value="ECO:0007669"/>
    <property type="project" value="TreeGrafter"/>
</dbReference>
<evidence type="ECO:0000256" key="2">
    <source>
        <dbReference type="ARBA" id="ARBA00022723"/>
    </source>
</evidence>
<evidence type="ECO:0000313" key="10">
    <source>
        <dbReference type="EMBL" id="TFD52305.1"/>
    </source>
</evidence>
<accession>A0A4R9A4X8</accession>
<dbReference type="Pfam" id="PF07836">
    <property type="entry name" value="DmpG_comm"/>
    <property type="match status" value="1"/>
</dbReference>
<dbReference type="SUPFAM" id="SSF89000">
    <property type="entry name" value="post-HMGL domain-like"/>
    <property type="match status" value="1"/>
</dbReference>
<dbReference type="EC" id="4.1.3.39" evidence="7 8"/>
<evidence type="ECO:0000256" key="8">
    <source>
        <dbReference type="NCBIfam" id="TIGR03217"/>
    </source>
</evidence>
<reference evidence="10 11" key="1">
    <citation type="submission" date="2019-03" db="EMBL/GenBank/DDBJ databases">
        <title>Genomics of glacier-inhabiting Cryobacterium strains.</title>
        <authorList>
            <person name="Liu Q."/>
            <person name="Xin Y.-H."/>
        </authorList>
    </citation>
    <scope>NUCLEOTIDE SEQUENCE [LARGE SCALE GENOMIC DNA]</scope>
    <source>
        <strain evidence="10 11">Hh14</strain>
    </source>
</reference>
<comment type="similarity">
    <text evidence="1 7">Belongs to the 4-hydroxy-2-oxovalerate aldolase family.</text>
</comment>
<feature type="binding site" evidence="7">
    <location>
        <position position="213"/>
    </location>
    <ligand>
        <name>Mn(2+)</name>
        <dbReference type="ChEBI" id="CHEBI:29035"/>
    </ligand>
</feature>
<evidence type="ECO:0000256" key="7">
    <source>
        <dbReference type="HAMAP-Rule" id="MF_01656"/>
    </source>
</evidence>